<dbReference type="EMBL" id="CAJOAY010001576">
    <property type="protein sequence ID" value="CAF3860659.1"/>
    <property type="molecule type" value="Genomic_DNA"/>
</dbReference>
<evidence type="ECO:0000313" key="1">
    <source>
        <dbReference type="EMBL" id="CAF3860659.1"/>
    </source>
</evidence>
<accession>A0A819F2F1</accession>
<gene>
    <name evidence="1" type="ORF">OKA104_LOCUS22019</name>
</gene>
<reference evidence="1" key="1">
    <citation type="submission" date="2021-02" db="EMBL/GenBank/DDBJ databases">
        <authorList>
            <person name="Nowell W R."/>
        </authorList>
    </citation>
    <scope>NUCLEOTIDE SEQUENCE</scope>
</reference>
<dbReference type="AlphaFoldDB" id="A0A819F2F1"/>
<feature type="non-terminal residue" evidence="1">
    <location>
        <position position="186"/>
    </location>
</feature>
<dbReference type="Proteomes" id="UP000663881">
    <property type="component" value="Unassembled WGS sequence"/>
</dbReference>
<protein>
    <submittedName>
        <fullName evidence="1">Uncharacterized protein</fullName>
    </submittedName>
</protein>
<evidence type="ECO:0000313" key="2">
    <source>
        <dbReference type="Proteomes" id="UP000663881"/>
    </source>
</evidence>
<comment type="caution">
    <text evidence="1">The sequence shown here is derived from an EMBL/GenBank/DDBJ whole genome shotgun (WGS) entry which is preliminary data.</text>
</comment>
<organism evidence="1 2">
    <name type="scientific">Adineta steineri</name>
    <dbReference type="NCBI Taxonomy" id="433720"/>
    <lineage>
        <taxon>Eukaryota</taxon>
        <taxon>Metazoa</taxon>
        <taxon>Spiralia</taxon>
        <taxon>Gnathifera</taxon>
        <taxon>Rotifera</taxon>
        <taxon>Eurotatoria</taxon>
        <taxon>Bdelloidea</taxon>
        <taxon>Adinetida</taxon>
        <taxon>Adinetidae</taxon>
        <taxon>Adineta</taxon>
    </lineage>
</organism>
<proteinExistence type="predicted"/>
<sequence>MNLYDFIRTFDHEQNFQRQIEQYEIKDFQLMYFDHICQLYANSISNFQHLFTDVSQLLRTPIEIQLDNELSEMLQGATISVDDIDGIKVLIQTITDLLNDLRTNEHFLQRQWTDSLKETCSILAIENSILNLIPDGIKCENYVALCIHLIRMRTILQEQMVNIEEKETKQWDENINNKPIDQHPNR</sequence>
<name>A0A819F2F1_9BILA</name>